<dbReference type="AlphaFoldDB" id="A0A1A5YHD0"/>
<feature type="transmembrane region" description="Helical" evidence="1">
    <location>
        <begin position="40"/>
        <end position="62"/>
    </location>
</feature>
<feature type="transmembrane region" description="Helical" evidence="1">
    <location>
        <begin position="12"/>
        <end position="33"/>
    </location>
</feature>
<dbReference type="OrthoDB" id="2661791at2"/>
<proteinExistence type="predicted"/>
<keyword evidence="1" id="KW-1133">Transmembrane helix</keyword>
<feature type="transmembrane region" description="Helical" evidence="1">
    <location>
        <begin position="108"/>
        <end position="131"/>
    </location>
</feature>
<organism evidence="2 3">
    <name type="scientific">Paenibacillus oryzae</name>
    <dbReference type="NCBI Taxonomy" id="1844972"/>
    <lineage>
        <taxon>Bacteria</taxon>
        <taxon>Bacillati</taxon>
        <taxon>Bacillota</taxon>
        <taxon>Bacilli</taxon>
        <taxon>Bacillales</taxon>
        <taxon>Paenibacillaceae</taxon>
        <taxon>Paenibacillus</taxon>
    </lineage>
</organism>
<feature type="transmembrane region" description="Helical" evidence="1">
    <location>
        <begin position="68"/>
        <end position="87"/>
    </location>
</feature>
<accession>A0A1A5YHD0</accession>
<gene>
    <name evidence="2" type="ORF">A7K91_05355</name>
</gene>
<evidence type="ECO:0000313" key="3">
    <source>
        <dbReference type="Proteomes" id="UP000092024"/>
    </source>
</evidence>
<keyword evidence="3" id="KW-1185">Reference proteome</keyword>
<keyword evidence="1" id="KW-0812">Transmembrane</keyword>
<dbReference type="STRING" id="1844972.A7K91_05355"/>
<evidence type="ECO:0008006" key="4">
    <source>
        <dbReference type="Google" id="ProtNLM"/>
    </source>
</evidence>
<dbReference type="Proteomes" id="UP000092024">
    <property type="component" value="Unassembled WGS sequence"/>
</dbReference>
<comment type="caution">
    <text evidence="2">The sequence shown here is derived from an EMBL/GenBank/DDBJ whole genome shotgun (WGS) entry which is preliminary data.</text>
</comment>
<reference evidence="2 3" key="1">
    <citation type="submission" date="2016-05" db="EMBL/GenBank/DDBJ databases">
        <title>Paenibacillus oryzae. sp. nov., isolated from the rice root.</title>
        <authorList>
            <person name="Zhang J."/>
            <person name="Zhang X."/>
        </authorList>
    </citation>
    <scope>NUCLEOTIDE SEQUENCE [LARGE SCALE GENOMIC DNA]</scope>
    <source>
        <strain evidence="2 3">1DrF-4</strain>
    </source>
</reference>
<evidence type="ECO:0000313" key="2">
    <source>
        <dbReference type="EMBL" id="OBR64997.1"/>
    </source>
</evidence>
<name>A0A1A5YHD0_9BACL</name>
<sequence length="132" mass="14648">MGAIWDVFKSIYAALAIIPLLPFAIVFFGYGAYIQDRKKALLMAMDVSTAFLIPCVGALFVVMLNTNFGFYGILLMMLLGGGLLGNAQFRKRGAVNAKRIFRAVWRMTFFLTSVLYIILMLVAIGKSFVIAF</sequence>
<dbReference type="Pfam" id="PF11877">
    <property type="entry name" value="DUF3397"/>
    <property type="match status" value="1"/>
</dbReference>
<dbReference type="EMBL" id="LYPA01000064">
    <property type="protein sequence ID" value="OBR64997.1"/>
    <property type="molecule type" value="Genomic_DNA"/>
</dbReference>
<protein>
    <recommendedName>
        <fullName evidence="4">DUF3397 domain-containing protein</fullName>
    </recommendedName>
</protein>
<keyword evidence="1" id="KW-0472">Membrane</keyword>
<dbReference type="RefSeq" id="WP_068684239.1">
    <property type="nucleotide sequence ID" value="NZ_LYPA01000064.1"/>
</dbReference>
<evidence type="ECO:0000256" key="1">
    <source>
        <dbReference type="SAM" id="Phobius"/>
    </source>
</evidence>
<dbReference type="InterPro" id="IPR024515">
    <property type="entry name" value="DUF3397"/>
</dbReference>